<accession>A0A9P8A6H2</accession>
<dbReference type="Proteomes" id="UP000717515">
    <property type="component" value="Unassembled WGS sequence"/>
</dbReference>
<dbReference type="SUPFAM" id="SSF52047">
    <property type="entry name" value="RNI-like"/>
    <property type="match status" value="1"/>
</dbReference>
<dbReference type="EMBL" id="JAIFTL010000108">
    <property type="protein sequence ID" value="KAG9323291.1"/>
    <property type="molecule type" value="Genomic_DNA"/>
</dbReference>
<evidence type="ECO:0000313" key="2">
    <source>
        <dbReference type="Proteomes" id="UP000717515"/>
    </source>
</evidence>
<proteinExistence type="predicted"/>
<dbReference type="InterPro" id="IPR032675">
    <property type="entry name" value="LRR_dom_sf"/>
</dbReference>
<organism evidence="1 2">
    <name type="scientific">Mortierella alpina</name>
    <name type="common">Oleaginous fungus</name>
    <name type="synonym">Mortierella renispora</name>
    <dbReference type="NCBI Taxonomy" id="64518"/>
    <lineage>
        <taxon>Eukaryota</taxon>
        <taxon>Fungi</taxon>
        <taxon>Fungi incertae sedis</taxon>
        <taxon>Mucoromycota</taxon>
        <taxon>Mortierellomycotina</taxon>
        <taxon>Mortierellomycetes</taxon>
        <taxon>Mortierellales</taxon>
        <taxon>Mortierellaceae</taxon>
        <taxon>Mortierella</taxon>
    </lineage>
</organism>
<comment type="caution">
    <text evidence="1">The sequence shown here is derived from an EMBL/GenBank/DDBJ whole genome shotgun (WGS) entry which is preliminary data.</text>
</comment>
<dbReference type="AlphaFoldDB" id="A0A9P8A6H2"/>
<dbReference type="Gene3D" id="3.80.10.10">
    <property type="entry name" value="Ribonuclease Inhibitor"/>
    <property type="match status" value="1"/>
</dbReference>
<evidence type="ECO:0000313" key="1">
    <source>
        <dbReference type="EMBL" id="KAG9323291.1"/>
    </source>
</evidence>
<name>A0A9P8A6H2_MORAP</name>
<protein>
    <submittedName>
        <fullName evidence="1">Uncharacterized protein</fullName>
    </submittedName>
</protein>
<reference evidence="1" key="1">
    <citation type="submission" date="2021-07" db="EMBL/GenBank/DDBJ databases">
        <title>Draft genome of Mortierella alpina, strain LL118, isolated from an aspen leaf litter sample.</title>
        <authorList>
            <person name="Yang S."/>
            <person name="Vinatzer B.A."/>
        </authorList>
    </citation>
    <scope>NUCLEOTIDE SEQUENCE</scope>
    <source>
        <strain evidence="1">LL118</strain>
    </source>
</reference>
<sequence length="905" mass="101699">MPKILSFSTLYLTTNIFNFNTQHSVHSGNPSALLRPPYPNPHFLKALASMHTQKFRLTSTGAEVVVEVRSTADGKHYCNIQDIRSALDFDIMAMYKVDGEPIEYLQEEDKTQASTRLKHSPGKVIEVSLCDLATPNTIEILRSRSSSKRTVPVIAVSTGQISGNAQHTVVVPSPERIEGPTSQSQDEPHIAMLSYFPFTERQEILDDEDEEQHVVVQGHSQQEEIGYELLRPNEFHDQFGQYVLGMLQFMKGCQSTGSNLVKLGGSLTTAADKNLLQEALSVEKTIKVGPAVDMITNYVQAKLNIKHTLDGVRDSQNTSGYVCALNGAELRRLETFLHKKDQERVLGNLWRVVTPEGRVKWVCKHHCNEAHRHEARQKLLQLVITNNSGFFQESLCHLTLSLKGSKIAVRIVGAMAGPSSISELNMTLDWNFSATELDSVVTKFNQTSVQLLTLDLKDKGGFFKRPRGRLLSSYKYQSLQKLYRNQRLRSFRLFGASRFGTRTEPLLGDIVPNLQTLHFRIRFDCYEDQQVLQSIIRRCPHLVDLQLGGTFKSEIHDSLAEAIGGLKRLEIFHLYGMEQSGDGGIIYNLLNRLLRSGCPLRELVLVNSQVDAIETMGLIKSCEKTLEVLVLDLAVFQPLKLTSIFPEHCGCSLDNYKLLRNLTSLHFHVADDPQSVQQLAKLIQGLSLTHLGLSQRDPQAVKKSLEGKSLLHHVNYGSLRSLFLSGFNGSCLDPLWESVKESEFSASAHRPLESLSLEFLSNCPDLANKLNRLALKSLWVIAEVDELGCEINQLALDLDLPTFKNVTLFKTKYPASRYTYSLTDGSASSYFEDLEQHLGSGEAQDLTMRVGEMIGGSDRTDLNGLSGLVYSVDELRRITQGADFVWKHHNPRYHRYRWGHSFKDV</sequence>
<gene>
    <name evidence="1" type="ORF">KVV02_006314</name>
</gene>